<evidence type="ECO:0000313" key="3">
    <source>
        <dbReference type="EMBL" id="KAA3670312.1"/>
    </source>
</evidence>
<proteinExistence type="predicted"/>
<dbReference type="GO" id="GO:0003824">
    <property type="term" value="F:catalytic activity"/>
    <property type="evidence" value="ECO:0007669"/>
    <property type="project" value="UniProtKB-KW"/>
</dbReference>
<sequence>KDKIFVWSAECHAAFNTLKDKLSSPPILAFLDFSPSAGPFILDTDASNLAIGAVLSQKSANGEVVIVYACRRLDKRERRYCATRREM</sequence>
<keyword evidence="4" id="KW-1185">Reference proteome</keyword>
<dbReference type="PANTHER" id="PTHR37984">
    <property type="entry name" value="PROTEIN CBG26694"/>
    <property type="match status" value="1"/>
</dbReference>
<dbReference type="Proteomes" id="UP000324629">
    <property type="component" value="Unassembled WGS sequence"/>
</dbReference>
<gene>
    <name evidence="3" type="ORF">DEA37_0003635</name>
</gene>
<evidence type="ECO:0000259" key="2">
    <source>
        <dbReference type="Pfam" id="PF17919"/>
    </source>
</evidence>
<feature type="non-terminal residue" evidence="3">
    <location>
        <position position="1"/>
    </location>
</feature>
<dbReference type="InterPro" id="IPR041577">
    <property type="entry name" value="RT_RNaseH_2"/>
</dbReference>
<dbReference type="AlphaFoldDB" id="A0A5J4N474"/>
<dbReference type="Pfam" id="PF17919">
    <property type="entry name" value="RT_RNaseH_2"/>
    <property type="match status" value="1"/>
</dbReference>
<dbReference type="InterPro" id="IPR043128">
    <property type="entry name" value="Rev_trsase/Diguanyl_cyclase"/>
</dbReference>
<name>A0A5J4N474_9TREM</name>
<dbReference type="InterPro" id="IPR050951">
    <property type="entry name" value="Retrovirus_Pol_polyprotein"/>
</dbReference>
<dbReference type="Gene3D" id="3.30.70.270">
    <property type="match status" value="1"/>
</dbReference>
<reference evidence="3 4" key="1">
    <citation type="journal article" date="2019" name="Gigascience">
        <title>Whole-genome sequence of the oriental lung fluke Paragonimus westermani.</title>
        <authorList>
            <person name="Oey H."/>
            <person name="Zakrzewski M."/>
            <person name="Narain K."/>
            <person name="Devi K.R."/>
            <person name="Agatsuma T."/>
            <person name="Nawaratna S."/>
            <person name="Gobert G.N."/>
            <person name="Jones M.K."/>
            <person name="Ragan M.A."/>
            <person name="McManus D.P."/>
            <person name="Krause L."/>
        </authorList>
    </citation>
    <scope>NUCLEOTIDE SEQUENCE [LARGE SCALE GENOMIC DNA]</scope>
    <source>
        <strain evidence="3 4">IND2009</strain>
    </source>
</reference>
<dbReference type="EMBL" id="QNGE01011588">
    <property type="protein sequence ID" value="KAA3670312.1"/>
    <property type="molecule type" value="Genomic_DNA"/>
</dbReference>
<dbReference type="InterPro" id="IPR043502">
    <property type="entry name" value="DNA/RNA_pol_sf"/>
</dbReference>
<accession>A0A5J4N474</accession>
<evidence type="ECO:0000256" key="1">
    <source>
        <dbReference type="ARBA" id="ARBA00023268"/>
    </source>
</evidence>
<keyword evidence="1" id="KW-0511">Multifunctional enzyme</keyword>
<dbReference type="Gene3D" id="3.10.20.370">
    <property type="match status" value="1"/>
</dbReference>
<comment type="caution">
    <text evidence="3">The sequence shown here is derived from an EMBL/GenBank/DDBJ whole genome shotgun (WGS) entry which is preliminary data.</text>
</comment>
<protein>
    <recommendedName>
        <fullName evidence="2">Reverse transcriptase/retrotransposon-derived protein RNase H-like domain-containing protein</fullName>
    </recommendedName>
</protein>
<feature type="domain" description="Reverse transcriptase/retrotransposon-derived protein RNase H-like" evidence="2">
    <location>
        <begin position="7"/>
        <end position="87"/>
    </location>
</feature>
<dbReference type="PANTHER" id="PTHR37984:SF5">
    <property type="entry name" value="PROTEIN NYNRIN-LIKE"/>
    <property type="match status" value="1"/>
</dbReference>
<evidence type="ECO:0000313" key="4">
    <source>
        <dbReference type="Proteomes" id="UP000324629"/>
    </source>
</evidence>
<dbReference type="SUPFAM" id="SSF56672">
    <property type="entry name" value="DNA/RNA polymerases"/>
    <property type="match status" value="1"/>
</dbReference>
<organism evidence="3 4">
    <name type="scientific">Paragonimus westermani</name>
    <dbReference type="NCBI Taxonomy" id="34504"/>
    <lineage>
        <taxon>Eukaryota</taxon>
        <taxon>Metazoa</taxon>
        <taxon>Spiralia</taxon>
        <taxon>Lophotrochozoa</taxon>
        <taxon>Platyhelminthes</taxon>
        <taxon>Trematoda</taxon>
        <taxon>Digenea</taxon>
        <taxon>Plagiorchiida</taxon>
        <taxon>Troglotremata</taxon>
        <taxon>Troglotrematidae</taxon>
        <taxon>Paragonimus</taxon>
    </lineage>
</organism>